<feature type="signal peptide" evidence="1">
    <location>
        <begin position="1"/>
        <end position="23"/>
    </location>
</feature>
<gene>
    <name evidence="2" type="ORF">HKN21_11470</name>
</gene>
<evidence type="ECO:0000313" key="3">
    <source>
        <dbReference type="Proteomes" id="UP000547674"/>
    </source>
</evidence>
<feature type="chain" id="PRO_5030805644" evidence="1">
    <location>
        <begin position="24"/>
        <end position="85"/>
    </location>
</feature>
<dbReference type="EMBL" id="JABDJR010000461">
    <property type="protein sequence ID" value="NNF07371.1"/>
    <property type="molecule type" value="Genomic_DNA"/>
</dbReference>
<dbReference type="AlphaFoldDB" id="A0A7Y2H2T7"/>
<comment type="caution">
    <text evidence="2">The sequence shown here is derived from an EMBL/GenBank/DDBJ whole genome shotgun (WGS) entry which is preliminary data.</text>
</comment>
<accession>A0A7Y2H2T7</accession>
<proteinExistence type="predicted"/>
<sequence>MKVLMLVTCFVGLALGSVAPVHAVDPYVDTGFTTATPRPDADLVLVREKFYGAGGLDLSAYGIAGGPHDYVQSIYVRLYVDGNLE</sequence>
<organism evidence="2 3">
    <name type="scientific">Eiseniibacteriota bacterium</name>
    <dbReference type="NCBI Taxonomy" id="2212470"/>
    <lineage>
        <taxon>Bacteria</taxon>
        <taxon>Candidatus Eiseniibacteriota</taxon>
    </lineage>
</organism>
<protein>
    <submittedName>
        <fullName evidence="2">Uncharacterized protein</fullName>
    </submittedName>
</protein>
<evidence type="ECO:0000313" key="2">
    <source>
        <dbReference type="EMBL" id="NNF07371.1"/>
    </source>
</evidence>
<name>A0A7Y2H2T7_UNCEI</name>
<reference evidence="2 3" key="1">
    <citation type="submission" date="2020-03" db="EMBL/GenBank/DDBJ databases">
        <title>Metabolic flexibility allows generalist bacteria to become dominant in a frequently disturbed ecosystem.</title>
        <authorList>
            <person name="Chen Y.-J."/>
            <person name="Leung P.M."/>
            <person name="Bay S.K."/>
            <person name="Hugenholtz P."/>
            <person name="Kessler A.J."/>
            <person name="Shelley G."/>
            <person name="Waite D.W."/>
            <person name="Cook P.L."/>
            <person name="Greening C."/>
        </authorList>
    </citation>
    <scope>NUCLEOTIDE SEQUENCE [LARGE SCALE GENOMIC DNA]</scope>
    <source>
        <strain evidence="2">SS_bin_28</strain>
    </source>
</reference>
<keyword evidence="1" id="KW-0732">Signal</keyword>
<evidence type="ECO:0000256" key="1">
    <source>
        <dbReference type="SAM" id="SignalP"/>
    </source>
</evidence>
<feature type="non-terminal residue" evidence="2">
    <location>
        <position position="85"/>
    </location>
</feature>
<dbReference type="Proteomes" id="UP000547674">
    <property type="component" value="Unassembled WGS sequence"/>
</dbReference>